<evidence type="ECO:0000313" key="3">
    <source>
        <dbReference type="Proteomes" id="UP000238034"/>
    </source>
</evidence>
<feature type="transmembrane region" description="Helical" evidence="1">
    <location>
        <begin position="23"/>
        <end position="41"/>
    </location>
</feature>
<protein>
    <recommendedName>
        <fullName evidence="4">DUF3098 family protein</fullName>
    </recommendedName>
</protein>
<sequence>MAKKPLLETTEQKQAQFVFDKSNYRLFLLSIAVVMIGFFLMSGSTDIYEFRKIVLAPIVVVIGFTIGFFAILKKRK</sequence>
<gene>
    <name evidence="2" type="ORF">B0I27_102410</name>
</gene>
<comment type="caution">
    <text evidence="2">The sequence shown here is derived from an EMBL/GenBank/DDBJ whole genome shotgun (WGS) entry which is preliminary data.</text>
</comment>
<dbReference type="OrthoDB" id="963379at2"/>
<dbReference type="InterPro" id="IPR021448">
    <property type="entry name" value="DUF3098"/>
</dbReference>
<name>A0A2T0U9P1_9SPHI</name>
<keyword evidence="1" id="KW-0812">Transmembrane</keyword>
<keyword evidence="3" id="KW-1185">Reference proteome</keyword>
<reference evidence="2 3" key="1">
    <citation type="submission" date="2018-03" db="EMBL/GenBank/DDBJ databases">
        <title>Genomic Encyclopedia of Type Strains, Phase III (KMG-III): the genomes of soil and plant-associated and newly described type strains.</title>
        <authorList>
            <person name="Whitman W."/>
        </authorList>
    </citation>
    <scope>NUCLEOTIDE SEQUENCE [LARGE SCALE GENOMIC DNA]</scope>
    <source>
        <strain evidence="2 3">CGMCC 1.9313</strain>
    </source>
</reference>
<dbReference type="Pfam" id="PF11297">
    <property type="entry name" value="DUF3098"/>
    <property type="match status" value="1"/>
</dbReference>
<dbReference type="RefSeq" id="WP_106291999.1">
    <property type="nucleotide sequence ID" value="NZ_PVTH01000002.1"/>
</dbReference>
<dbReference type="AlphaFoldDB" id="A0A2T0U9P1"/>
<proteinExistence type="predicted"/>
<evidence type="ECO:0000256" key="1">
    <source>
        <dbReference type="SAM" id="Phobius"/>
    </source>
</evidence>
<keyword evidence="1" id="KW-1133">Transmembrane helix</keyword>
<evidence type="ECO:0000313" key="2">
    <source>
        <dbReference type="EMBL" id="PRY54640.1"/>
    </source>
</evidence>
<feature type="transmembrane region" description="Helical" evidence="1">
    <location>
        <begin position="53"/>
        <end position="72"/>
    </location>
</feature>
<dbReference type="EMBL" id="PVTH01000002">
    <property type="protein sequence ID" value="PRY54640.1"/>
    <property type="molecule type" value="Genomic_DNA"/>
</dbReference>
<organism evidence="2 3">
    <name type="scientific">Arcticibacter pallidicorallinus</name>
    <dbReference type="NCBI Taxonomy" id="1259464"/>
    <lineage>
        <taxon>Bacteria</taxon>
        <taxon>Pseudomonadati</taxon>
        <taxon>Bacteroidota</taxon>
        <taxon>Sphingobacteriia</taxon>
        <taxon>Sphingobacteriales</taxon>
        <taxon>Sphingobacteriaceae</taxon>
        <taxon>Arcticibacter</taxon>
    </lineage>
</organism>
<keyword evidence="1" id="KW-0472">Membrane</keyword>
<evidence type="ECO:0008006" key="4">
    <source>
        <dbReference type="Google" id="ProtNLM"/>
    </source>
</evidence>
<accession>A0A2T0U9P1</accession>
<dbReference type="Proteomes" id="UP000238034">
    <property type="component" value="Unassembled WGS sequence"/>
</dbReference>